<comment type="caution">
    <text evidence="12">The sequence shown here is derived from an EMBL/GenBank/DDBJ whole genome shotgun (WGS) entry which is preliminary data.</text>
</comment>
<sequence length="446" mass="46263">MGTPETSREPCPDRILDDVGGAFGMGAVGGSIFHFIKGTYNSPNGMRLAGGAQAMRMNAPRTGGSFAVWGGLFSTFDCAMVYARQKEDPWNSIIAGAATGGFLSMRQGPGAAGRSALMGGILLALIEGAGLMLNRVLANPQNLPPLPADDPNLAAAMAGGGGGFPGLPQAPVAPPPEPASSSGGWLGGLFGKKEEKKPAASGGKSEILESFDTPSTPIPTFEYNTKTRGLLILGSSYCCSSFHKRRASDRVPFHNNFGFMERRELCPDRILTDTGGAFAMGAVGGSAFHFIKGLRNSPNGTRIAGGLDAMRNVPRLAGSFAVWGGVFSACDCALVYLRQKEDPWNSIISGAAAGGILSVRQGLRAVVGSSVQGAVLLALLCGTGLMGEHKPPPSNISMPVNSPEISSGGELFGKRKVEDGAANWSKTDTFETSDVPSTSMPPSEYK</sequence>
<dbReference type="Proteomes" id="UP000324897">
    <property type="component" value="Chromosome 4"/>
</dbReference>
<evidence type="ECO:0000313" key="12">
    <source>
        <dbReference type="EMBL" id="TVU38053.1"/>
    </source>
</evidence>
<evidence type="ECO:0000256" key="3">
    <source>
        <dbReference type="ARBA" id="ARBA00022448"/>
    </source>
</evidence>
<evidence type="ECO:0000256" key="6">
    <source>
        <dbReference type="ARBA" id="ARBA00022927"/>
    </source>
</evidence>
<keyword evidence="6" id="KW-0653">Protein transport</keyword>
<reference evidence="12 13" key="1">
    <citation type="journal article" date="2019" name="Sci. Rep.">
        <title>A high-quality genome of Eragrostis curvula grass provides insights into Poaceae evolution and supports new strategies to enhance forage quality.</title>
        <authorList>
            <person name="Carballo J."/>
            <person name="Santos B.A.C.M."/>
            <person name="Zappacosta D."/>
            <person name="Garbus I."/>
            <person name="Selva J.P."/>
            <person name="Gallo C.A."/>
            <person name="Diaz A."/>
            <person name="Albertini E."/>
            <person name="Caccamo M."/>
            <person name="Echenique V."/>
        </authorList>
    </citation>
    <scope>NUCLEOTIDE SEQUENCE [LARGE SCALE GENOMIC DNA]</scope>
    <source>
        <strain evidence="13">cv. Victoria</strain>
        <tissue evidence="12">Leaf</tissue>
    </source>
</reference>
<dbReference type="OrthoDB" id="2261329at2759"/>
<keyword evidence="9" id="KW-0496">Mitochondrion</keyword>
<evidence type="ECO:0000256" key="8">
    <source>
        <dbReference type="ARBA" id="ARBA00023010"/>
    </source>
</evidence>
<keyword evidence="4" id="KW-0812">Transmembrane</keyword>
<dbReference type="PANTHER" id="PTHR10485">
    <property type="entry name" value="MITOCHONDRIAL IMPORT INNER MEMBRANE TRANSLOCASE SUBUNIT TIM-17"/>
    <property type="match status" value="1"/>
</dbReference>
<dbReference type="GO" id="GO:0008320">
    <property type="term" value="F:protein transmembrane transporter activity"/>
    <property type="evidence" value="ECO:0007669"/>
    <property type="project" value="TreeGrafter"/>
</dbReference>
<evidence type="ECO:0000256" key="2">
    <source>
        <dbReference type="ARBA" id="ARBA00008444"/>
    </source>
</evidence>
<keyword evidence="10" id="KW-0472">Membrane</keyword>
<gene>
    <name evidence="12" type="ORF">EJB05_11400</name>
</gene>
<keyword evidence="5" id="KW-0999">Mitochondrion inner membrane</keyword>
<evidence type="ECO:0000256" key="5">
    <source>
        <dbReference type="ARBA" id="ARBA00022792"/>
    </source>
</evidence>
<evidence type="ECO:0000256" key="11">
    <source>
        <dbReference type="SAM" id="MobiDB-lite"/>
    </source>
</evidence>
<feature type="region of interest" description="Disordered" evidence="11">
    <location>
        <begin position="165"/>
        <end position="188"/>
    </location>
</feature>
<dbReference type="PANTHER" id="PTHR10485:SF0">
    <property type="entry name" value="AT05822P-RELATED"/>
    <property type="match status" value="1"/>
</dbReference>
<dbReference type="GO" id="GO:0005744">
    <property type="term" value="C:TIM23 mitochondrial import inner membrane translocase complex"/>
    <property type="evidence" value="ECO:0007669"/>
    <property type="project" value="TreeGrafter"/>
</dbReference>
<proteinExistence type="inferred from homology"/>
<protein>
    <recommendedName>
        <fullName evidence="14">Mitochondrial import inner membrane translocase subunit TIM17</fullName>
    </recommendedName>
</protein>
<evidence type="ECO:0000256" key="9">
    <source>
        <dbReference type="ARBA" id="ARBA00023128"/>
    </source>
</evidence>
<keyword evidence="8" id="KW-0811">Translocation</keyword>
<evidence type="ECO:0000256" key="7">
    <source>
        <dbReference type="ARBA" id="ARBA00022989"/>
    </source>
</evidence>
<comment type="similarity">
    <text evidence="2">Belongs to the Tim17/Tim22/Tim23 family.</text>
</comment>
<keyword evidence="13" id="KW-1185">Reference proteome</keyword>
<feature type="region of interest" description="Disordered" evidence="11">
    <location>
        <begin position="390"/>
        <end position="446"/>
    </location>
</feature>
<dbReference type="Gramene" id="TVU38053">
    <property type="protein sequence ID" value="TVU38053"/>
    <property type="gene ID" value="EJB05_11400"/>
</dbReference>
<evidence type="ECO:0000256" key="4">
    <source>
        <dbReference type="ARBA" id="ARBA00022692"/>
    </source>
</evidence>
<feature type="compositionally biased region" description="Polar residues" evidence="11">
    <location>
        <begin position="424"/>
        <end position="446"/>
    </location>
</feature>
<evidence type="ECO:0000256" key="1">
    <source>
        <dbReference type="ARBA" id="ARBA00004448"/>
    </source>
</evidence>
<keyword evidence="3" id="KW-0813">Transport</keyword>
<dbReference type="AlphaFoldDB" id="A0A5J9VPF4"/>
<name>A0A5J9VPF4_9POAL</name>
<dbReference type="EMBL" id="RWGY01000007">
    <property type="protein sequence ID" value="TVU38053.1"/>
    <property type="molecule type" value="Genomic_DNA"/>
</dbReference>
<organism evidence="12 13">
    <name type="scientific">Eragrostis curvula</name>
    <name type="common">weeping love grass</name>
    <dbReference type="NCBI Taxonomy" id="38414"/>
    <lineage>
        <taxon>Eukaryota</taxon>
        <taxon>Viridiplantae</taxon>
        <taxon>Streptophyta</taxon>
        <taxon>Embryophyta</taxon>
        <taxon>Tracheophyta</taxon>
        <taxon>Spermatophyta</taxon>
        <taxon>Magnoliopsida</taxon>
        <taxon>Liliopsida</taxon>
        <taxon>Poales</taxon>
        <taxon>Poaceae</taxon>
        <taxon>PACMAD clade</taxon>
        <taxon>Chloridoideae</taxon>
        <taxon>Eragrostideae</taxon>
        <taxon>Eragrostidinae</taxon>
        <taxon>Eragrostis</taxon>
    </lineage>
</organism>
<keyword evidence="7" id="KW-1133">Transmembrane helix</keyword>
<feature type="non-terminal residue" evidence="12">
    <location>
        <position position="1"/>
    </location>
</feature>
<evidence type="ECO:0008006" key="14">
    <source>
        <dbReference type="Google" id="ProtNLM"/>
    </source>
</evidence>
<evidence type="ECO:0000256" key="10">
    <source>
        <dbReference type="ARBA" id="ARBA00023136"/>
    </source>
</evidence>
<dbReference type="Pfam" id="PF02466">
    <property type="entry name" value="Tim17"/>
    <property type="match status" value="2"/>
</dbReference>
<dbReference type="GO" id="GO:0030150">
    <property type="term" value="P:protein import into mitochondrial matrix"/>
    <property type="evidence" value="ECO:0007669"/>
    <property type="project" value="TreeGrafter"/>
</dbReference>
<comment type="subcellular location">
    <subcellularLocation>
        <location evidence="1">Mitochondrion inner membrane</location>
        <topology evidence="1">Multi-pass membrane protein</topology>
    </subcellularLocation>
</comment>
<evidence type="ECO:0000313" key="13">
    <source>
        <dbReference type="Proteomes" id="UP000324897"/>
    </source>
</evidence>
<feature type="compositionally biased region" description="Polar residues" evidence="11">
    <location>
        <begin position="395"/>
        <end position="405"/>
    </location>
</feature>
<accession>A0A5J9VPF4</accession>